<evidence type="ECO:0000313" key="2">
    <source>
        <dbReference type="EMBL" id="KAH0865961.1"/>
    </source>
</evidence>
<proteinExistence type="predicted"/>
<dbReference type="SMART" id="SM00256">
    <property type="entry name" value="FBOX"/>
    <property type="match status" value="1"/>
</dbReference>
<reference evidence="2 3" key="1">
    <citation type="submission" date="2021-05" db="EMBL/GenBank/DDBJ databases">
        <title>Genome Assembly of Synthetic Allotetraploid Brassica napus Reveals Homoeologous Exchanges between Subgenomes.</title>
        <authorList>
            <person name="Davis J.T."/>
        </authorList>
    </citation>
    <scope>NUCLEOTIDE SEQUENCE [LARGE SCALE GENOMIC DNA]</scope>
    <source>
        <strain evidence="3">cv. Da-Ae</strain>
        <tissue evidence="2">Seedling</tissue>
    </source>
</reference>
<dbReference type="PANTHER" id="PTHR44259:SF104">
    <property type="entry name" value="F-BOX ONLY PROTEIN (DUF295)-RELATED"/>
    <property type="match status" value="1"/>
</dbReference>
<dbReference type="InterPro" id="IPR036047">
    <property type="entry name" value="F-box-like_dom_sf"/>
</dbReference>
<dbReference type="EMBL" id="JAGKQM010000018">
    <property type="protein sequence ID" value="KAH0865961.1"/>
    <property type="molecule type" value="Genomic_DNA"/>
</dbReference>
<sequence>MYVSADMNTAKDLIKKKKIQGVVSSTDWSKLSPDVLRKIFETLNPLDSHRSKLVCSDWYSVWKTCDNLPPCPLQIIHIGGSPILSEHHGDYSWSSFNIQGKGSGFMDAAYRNSKLYVLTVDKHINIFDFSLDLPRKCNLCKYTPFRFDEKPWESIWKTRLAIKESGERVYSIGDNEMLIFGQGVTVKAPVKDCFGHGIKSGSINFVEDDVGPDHDDDDHGSVCGVFDLATSRIEWPKRTCYYISRTQWFVPGVFFSSILVIPTHCGCSDE</sequence>
<feature type="domain" description="F-box" evidence="1">
    <location>
        <begin position="31"/>
        <end position="71"/>
    </location>
</feature>
<comment type="caution">
    <text evidence="2">The sequence shown here is derived from an EMBL/GenBank/DDBJ whole genome shotgun (WGS) entry which is preliminary data.</text>
</comment>
<dbReference type="SUPFAM" id="SSF81383">
    <property type="entry name" value="F-box domain"/>
    <property type="match status" value="1"/>
</dbReference>
<dbReference type="Proteomes" id="UP000824890">
    <property type="component" value="Unassembled WGS sequence"/>
</dbReference>
<keyword evidence="3" id="KW-1185">Reference proteome</keyword>
<accession>A0ABQ7YFI5</accession>
<evidence type="ECO:0000313" key="3">
    <source>
        <dbReference type="Proteomes" id="UP000824890"/>
    </source>
</evidence>
<gene>
    <name evidence="2" type="ORF">HID58_083172</name>
</gene>
<protein>
    <recommendedName>
        <fullName evidence="1">F-box domain-containing protein</fullName>
    </recommendedName>
</protein>
<evidence type="ECO:0000259" key="1">
    <source>
        <dbReference type="SMART" id="SM00256"/>
    </source>
</evidence>
<dbReference type="InterPro" id="IPR050942">
    <property type="entry name" value="F-box_BR-signaling"/>
</dbReference>
<dbReference type="Pfam" id="PF00646">
    <property type="entry name" value="F-box"/>
    <property type="match status" value="1"/>
</dbReference>
<name>A0ABQ7YFI5_BRANA</name>
<dbReference type="InterPro" id="IPR001810">
    <property type="entry name" value="F-box_dom"/>
</dbReference>
<organism evidence="2 3">
    <name type="scientific">Brassica napus</name>
    <name type="common">Rape</name>
    <dbReference type="NCBI Taxonomy" id="3708"/>
    <lineage>
        <taxon>Eukaryota</taxon>
        <taxon>Viridiplantae</taxon>
        <taxon>Streptophyta</taxon>
        <taxon>Embryophyta</taxon>
        <taxon>Tracheophyta</taxon>
        <taxon>Spermatophyta</taxon>
        <taxon>Magnoliopsida</taxon>
        <taxon>eudicotyledons</taxon>
        <taxon>Gunneridae</taxon>
        <taxon>Pentapetalae</taxon>
        <taxon>rosids</taxon>
        <taxon>malvids</taxon>
        <taxon>Brassicales</taxon>
        <taxon>Brassicaceae</taxon>
        <taxon>Brassiceae</taxon>
        <taxon>Brassica</taxon>
    </lineage>
</organism>
<dbReference type="Gene3D" id="1.20.1280.50">
    <property type="match status" value="1"/>
</dbReference>
<dbReference type="PANTHER" id="PTHR44259">
    <property type="entry name" value="OS07G0183000 PROTEIN-RELATED"/>
    <property type="match status" value="1"/>
</dbReference>